<dbReference type="AlphaFoldDB" id="A0A0F6W8J3"/>
<dbReference type="PANTHER" id="PTHR42842">
    <property type="entry name" value="FAD/NAD(P)-BINDING OXIDOREDUCTASE"/>
    <property type="match status" value="1"/>
</dbReference>
<dbReference type="Gene3D" id="3.50.50.60">
    <property type="entry name" value="FAD/NAD(P)-binding domain"/>
    <property type="match status" value="2"/>
</dbReference>
<dbReference type="STRING" id="927083.DB32_007367"/>
<feature type="domain" description="FAD-dependent protein C-terminal" evidence="3">
    <location>
        <begin position="275"/>
        <end position="474"/>
    </location>
</feature>
<feature type="domain" description="FAD/NAD(P)-binding" evidence="2">
    <location>
        <begin position="180"/>
        <end position="271"/>
    </location>
</feature>
<evidence type="ECO:0000313" key="4">
    <source>
        <dbReference type="EMBL" id="AKF10218.1"/>
    </source>
</evidence>
<dbReference type="InterPro" id="IPR049516">
    <property type="entry name" value="FAD-depend_C"/>
</dbReference>
<evidence type="ECO:0000259" key="3">
    <source>
        <dbReference type="Pfam" id="PF21688"/>
    </source>
</evidence>
<sequence>MRRALPEEIELDLGLDEPDDPMSLRARAARILRVPPDALPHVALRKRSIDARGGRVRFHVVLGLREPSDTIALADPQPNDVRGEPRVVIVGDGPCGLFAAYQLARDGIACVVVDRGKTVQPRRHDLKGLQRRGVVDPDSNYCFGEGGAGTYSDGKLYTRSHKRGPVRDVMEILALHGAPEDILVDARPHIGSNKLPKVVSGIRERLEQHGVRFEFGAKVVDLITTPHGRHRRVTGVRLDDGRELGADAVVMATGHSARDVFELLLRAGVTLEAKPFALGVRIEHPQPLIDRIQYGRDFEHPKLPAASYKIVQQVEERGVFSFCMCPGGWIVPASTEPDGLVVNGMSLSRRDSPYANSGLVVSCEVEDWERAGFRGPLGGVELQRTIERAAMQAGNGMLKAPATRATDFVRGHASSSAPSSSYLPGLEPTNVADVLDVAGISFSKRLREALGAFDRRMRGYVGEDAVLVGVESRTSAPVRVPRDPETLLSPSLDGLYPAGEGAGYAGGIVSAALDGMRVAHAIAERLRITISA</sequence>
<dbReference type="Pfam" id="PF21688">
    <property type="entry name" value="FAD-depend_C"/>
    <property type="match status" value="1"/>
</dbReference>
<dbReference type="Proteomes" id="UP000034883">
    <property type="component" value="Chromosome"/>
</dbReference>
<feature type="domain" description="FAD-binding" evidence="1">
    <location>
        <begin position="86"/>
        <end position="118"/>
    </location>
</feature>
<reference evidence="4 5" key="1">
    <citation type="submission" date="2015-03" db="EMBL/GenBank/DDBJ databases">
        <title>Genome assembly of Sandaracinus amylolyticus DSM 53668.</title>
        <authorList>
            <person name="Sharma G."/>
            <person name="Subramanian S."/>
        </authorList>
    </citation>
    <scope>NUCLEOTIDE SEQUENCE [LARGE SCALE GENOMIC DNA]</scope>
    <source>
        <strain evidence="4 5">DSM 53668</strain>
    </source>
</reference>
<evidence type="ECO:0000259" key="2">
    <source>
        <dbReference type="Pfam" id="PF07992"/>
    </source>
</evidence>
<dbReference type="InterPro" id="IPR036188">
    <property type="entry name" value="FAD/NAD-bd_sf"/>
</dbReference>
<evidence type="ECO:0000259" key="1">
    <source>
        <dbReference type="Pfam" id="PF01494"/>
    </source>
</evidence>
<dbReference type="SUPFAM" id="SSF51905">
    <property type="entry name" value="FAD/NAD(P)-binding domain"/>
    <property type="match status" value="1"/>
</dbReference>
<evidence type="ECO:0000313" key="5">
    <source>
        <dbReference type="Proteomes" id="UP000034883"/>
    </source>
</evidence>
<dbReference type="Pfam" id="PF01494">
    <property type="entry name" value="FAD_binding_3"/>
    <property type="match status" value="1"/>
</dbReference>
<dbReference type="InterPro" id="IPR002938">
    <property type="entry name" value="FAD-bd"/>
</dbReference>
<dbReference type="GO" id="GO:0071949">
    <property type="term" value="F:FAD binding"/>
    <property type="evidence" value="ECO:0007669"/>
    <property type="project" value="InterPro"/>
</dbReference>
<dbReference type="InterPro" id="IPR023753">
    <property type="entry name" value="FAD/NAD-binding_dom"/>
</dbReference>
<proteinExistence type="predicted"/>
<dbReference type="KEGG" id="samy:DB32_007367"/>
<gene>
    <name evidence="4" type="ORF">DB32_007367</name>
</gene>
<dbReference type="RefSeq" id="WP_205627103.1">
    <property type="nucleotide sequence ID" value="NZ_CP011125.1"/>
</dbReference>
<dbReference type="EMBL" id="CP011125">
    <property type="protein sequence ID" value="AKF10218.1"/>
    <property type="molecule type" value="Genomic_DNA"/>
</dbReference>
<name>A0A0F6W8J3_9BACT</name>
<dbReference type="PIRSF" id="PIRSF038984">
    <property type="entry name" value="FAD_binding_protein"/>
    <property type="match status" value="1"/>
</dbReference>
<dbReference type="Gene3D" id="3.30.70.2700">
    <property type="match status" value="1"/>
</dbReference>
<accession>A0A0F6W8J3</accession>
<dbReference type="PRINTS" id="PR00419">
    <property type="entry name" value="ADXRDTASE"/>
</dbReference>
<organism evidence="4 5">
    <name type="scientific">Sandaracinus amylolyticus</name>
    <dbReference type="NCBI Taxonomy" id="927083"/>
    <lineage>
        <taxon>Bacteria</taxon>
        <taxon>Pseudomonadati</taxon>
        <taxon>Myxococcota</taxon>
        <taxon>Polyangia</taxon>
        <taxon>Polyangiales</taxon>
        <taxon>Sandaracinaceae</taxon>
        <taxon>Sandaracinus</taxon>
    </lineage>
</organism>
<protein>
    <submittedName>
        <fullName evidence="4">NAD(FAD)-utilizing dehydrogenase</fullName>
    </submittedName>
</protein>
<keyword evidence="5" id="KW-1185">Reference proteome</keyword>
<dbReference type="GO" id="GO:0016491">
    <property type="term" value="F:oxidoreductase activity"/>
    <property type="evidence" value="ECO:0007669"/>
    <property type="project" value="InterPro"/>
</dbReference>
<dbReference type="PANTHER" id="PTHR42842:SF3">
    <property type="entry name" value="FAD_NAD(P)-BINDING OXIDOREDUCTASE FAMILY PROTEIN"/>
    <property type="match status" value="1"/>
</dbReference>
<dbReference type="InterPro" id="IPR028348">
    <property type="entry name" value="FAD-binding_protein"/>
</dbReference>
<dbReference type="Pfam" id="PF07992">
    <property type="entry name" value="Pyr_redox_2"/>
    <property type="match status" value="1"/>
</dbReference>